<dbReference type="SUPFAM" id="SSF110857">
    <property type="entry name" value="Gamma-glutamyl cyclotransferase-like"/>
    <property type="match status" value="1"/>
</dbReference>
<gene>
    <name evidence="4" type="ORF">FF124_06610</name>
</gene>
<comment type="caution">
    <text evidence="4">The sequence shown here is derived from an EMBL/GenBank/DDBJ whole genome shotgun (WGS) entry which is preliminary data.</text>
</comment>
<dbReference type="PANTHER" id="PTHR12935">
    <property type="entry name" value="GAMMA-GLUTAMYLCYCLOTRANSFERASE"/>
    <property type="match status" value="1"/>
</dbReference>
<evidence type="ECO:0000256" key="2">
    <source>
        <dbReference type="PIRSR" id="PIRSR617939-1"/>
    </source>
</evidence>
<keyword evidence="5" id="KW-1185">Reference proteome</keyword>
<dbReference type="AlphaFoldDB" id="A0A5C4JUF4"/>
<dbReference type="Gene3D" id="3.10.490.10">
    <property type="entry name" value="Gamma-glutamyl cyclotransferase-like"/>
    <property type="match status" value="1"/>
</dbReference>
<dbReference type="InterPro" id="IPR036568">
    <property type="entry name" value="GGCT-like_sf"/>
</dbReference>
<dbReference type="EMBL" id="VCLB01000003">
    <property type="protein sequence ID" value="TNB48791.1"/>
    <property type="molecule type" value="Genomic_DNA"/>
</dbReference>
<organism evidence="4 5">
    <name type="scientific">Martelella lutilitoris</name>
    <dbReference type="NCBI Taxonomy" id="2583532"/>
    <lineage>
        <taxon>Bacteria</taxon>
        <taxon>Pseudomonadati</taxon>
        <taxon>Pseudomonadota</taxon>
        <taxon>Alphaproteobacteria</taxon>
        <taxon>Hyphomicrobiales</taxon>
        <taxon>Aurantimonadaceae</taxon>
        <taxon>Martelella</taxon>
    </lineage>
</organism>
<evidence type="ECO:0000313" key="4">
    <source>
        <dbReference type="EMBL" id="TNB48791.1"/>
    </source>
</evidence>
<dbReference type="GO" id="GO:0016740">
    <property type="term" value="F:transferase activity"/>
    <property type="evidence" value="ECO:0007669"/>
    <property type="project" value="UniProtKB-KW"/>
</dbReference>
<dbReference type="Proteomes" id="UP000307874">
    <property type="component" value="Unassembled WGS sequence"/>
</dbReference>
<dbReference type="InterPro" id="IPR013024">
    <property type="entry name" value="GGCT-like"/>
</dbReference>
<feature type="binding site" evidence="3">
    <location>
        <begin position="21"/>
        <end position="26"/>
    </location>
    <ligand>
        <name>substrate</name>
    </ligand>
</feature>
<reference evidence="4 5" key="1">
    <citation type="submission" date="2019-06" db="EMBL/GenBank/DDBJ databases">
        <title>Martelella lutilitoris sp. nov., isolated from a tidal mudflat.</title>
        <authorList>
            <person name="Kim Y.-J."/>
        </authorList>
    </citation>
    <scope>NUCLEOTIDE SEQUENCE [LARGE SCALE GENOMIC DNA]</scope>
    <source>
        <strain evidence="4 5">GH2-6</strain>
    </source>
</reference>
<accession>A0A5C4JUF4</accession>
<feature type="active site" description="Proton acceptor" evidence="2">
    <location>
        <position position="95"/>
    </location>
</feature>
<dbReference type="Pfam" id="PF13772">
    <property type="entry name" value="AIG2_2"/>
    <property type="match status" value="1"/>
</dbReference>
<evidence type="ECO:0000256" key="3">
    <source>
        <dbReference type="PIRSR" id="PIRSR617939-2"/>
    </source>
</evidence>
<sequence length="200" mass="21055">MAGTGSAQGGIGGLMPEGRIYFAYGSNMLGERLLRRCPSARALGPAVLEDHALDFAKPGRDGSGKATIWATPGARVFGVLFSLEPGDCDLLDGFEGRGKGYDRVEDCVVRPMAGGAPVTAFTYMAPPAFRASGLLPFDWYHALIIAGARQNGLPEEYIARLEGIAALADPQAGRAARCEALDILSSQATEACLQARPRTP</sequence>
<proteinExistence type="predicted"/>
<dbReference type="GO" id="GO:0003839">
    <property type="term" value="F:gamma-glutamylcyclotransferase activity"/>
    <property type="evidence" value="ECO:0007669"/>
    <property type="project" value="InterPro"/>
</dbReference>
<dbReference type="InterPro" id="IPR017939">
    <property type="entry name" value="G-Glutamylcylcotransferase"/>
</dbReference>
<keyword evidence="4" id="KW-0808">Transferase</keyword>
<name>A0A5C4JUF4_9HYPH</name>
<dbReference type="PANTHER" id="PTHR12935:SF0">
    <property type="entry name" value="GAMMA-GLUTAMYLCYCLOTRANSFERASE"/>
    <property type="match status" value="1"/>
</dbReference>
<evidence type="ECO:0000256" key="1">
    <source>
        <dbReference type="ARBA" id="ARBA00023239"/>
    </source>
</evidence>
<evidence type="ECO:0000313" key="5">
    <source>
        <dbReference type="Proteomes" id="UP000307874"/>
    </source>
</evidence>
<keyword evidence="1" id="KW-0456">Lyase</keyword>
<feature type="binding site" evidence="3">
    <location>
        <position position="140"/>
    </location>
    <ligand>
        <name>substrate</name>
    </ligand>
</feature>
<dbReference type="CDD" id="cd06661">
    <property type="entry name" value="GGCT_like"/>
    <property type="match status" value="1"/>
</dbReference>
<protein>
    <submittedName>
        <fullName evidence="4">Gamma-glutamylcyclotransferase</fullName>
    </submittedName>
</protein>
<dbReference type="OrthoDB" id="141582at2"/>